<proteinExistence type="inferred from homology"/>
<gene>
    <name evidence="4" type="ORF">OFUS_LOCUS2276</name>
</gene>
<feature type="region of interest" description="Disordered" evidence="3">
    <location>
        <begin position="1"/>
        <end position="35"/>
    </location>
</feature>
<evidence type="ECO:0000256" key="3">
    <source>
        <dbReference type="SAM" id="MobiDB-lite"/>
    </source>
</evidence>
<dbReference type="Proteomes" id="UP000749559">
    <property type="component" value="Unassembled WGS sequence"/>
</dbReference>
<dbReference type="GO" id="GO:0005886">
    <property type="term" value="C:plasma membrane"/>
    <property type="evidence" value="ECO:0007669"/>
    <property type="project" value="TreeGrafter"/>
</dbReference>
<reference evidence="4" key="1">
    <citation type="submission" date="2022-03" db="EMBL/GenBank/DDBJ databases">
        <authorList>
            <person name="Martin C."/>
        </authorList>
    </citation>
    <scope>NUCLEOTIDE SEQUENCE</scope>
</reference>
<keyword evidence="2" id="KW-0449">Lipoprotein</keyword>
<keyword evidence="5" id="KW-1185">Reference proteome</keyword>
<dbReference type="PANTHER" id="PTHR23248">
    <property type="entry name" value="PHOSPHOLIPID SCRAMBLASE-RELATED"/>
    <property type="match status" value="1"/>
</dbReference>
<keyword evidence="2" id="KW-0106">Calcium</keyword>
<protein>
    <recommendedName>
        <fullName evidence="2">Phospholipid scramblase</fullName>
    </recommendedName>
</protein>
<comment type="similarity">
    <text evidence="1 2">Belongs to the phospholipid scramblase family.</text>
</comment>
<evidence type="ECO:0000313" key="5">
    <source>
        <dbReference type="Proteomes" id="UP000749559"/>
    </source>
</evidence>
<dbReference type="InterPro" id="IPR005552">
    <property type="entry name" value="Scramblase"/>
</dbReference>
<organism evidence="4 5">
    <name type="scientific">Owenia fusiformis</name>
    <name type="common">Polychaete worm</name>
    <dbReference type="NCBI Taxonomy" id="6347"/>
    <lineage>
        <taxon>Eukaryota</taxon>
        <taxon>Metazoa</taxon>
        <taxon>Spiralia</taxon>
        <taxon>Lophotrochozoa</taxon>
        <taxon>Annelida</taxon>
        <taxon>Polychaeta</taxon>
        <taxon>Sedentaria</taxon>
        <taxon>Canalipalpata</taxon>
        <taxon>Sabellida</taxon>
        <taxon>Oweniida</taxon>
        <taxon>Oweniidae</taxon>
        <taxon>Owenia</taxon>
    </lineage>
</organism>
<dbReference type="EMBL" id="CAIIXF020000001">
    <property type="protein sequence ID" value="CAH1774905.1"/>
    <property type="molecule type" value="Genomic_DNA"/>
</dbReference>
<evidence type="ECO:0000313" key="4">
    <source>
        <dbReference type="EMBL" id="CAH1774905.1"/>
    </source>
</evidence>
<name>A0A8S4N215_OWEFU</name>
<comment type="caution">
    <text evidence="4">The sequence shown here is derived from an EMBL/GenBank/DDBJ whole genome shotgun (WGS) entry which is preliminary data.</text>
</comment>
<comment type="function">
    <text evidence="2">May mediate accelerated ATP-independent bidirectional transbilayer migration of phospholipids upon binding calcium ions that results in a loss of phospholipid asymmetry in the plasma membrane.</text>
</comment>
<dbReference type="Pfam" id="PF03803">
    <property type="entry name" value="Scramblase"/>
    <property type="match status" value="1"/>
</dbReference>
<evidence type="ECO:0000256" key="2">
    <source>
        <dbReference type="RuleBase" id="RU363116"/>
    </source>
</evidence>
<dbReference type="SUPFAM" id="SSF54518">
    <property type="entry name" value="Tubby C-terminal domain-like"/>
    <property type="match status" value="1"/>
</dbReference>
<keyword evidence="2" id="KW-0564">Palmitate</keyword>
<dbReference type="PANTHER" id="PTHR23248:SF63">
    <property type="entry name" value="PHOSPHOLIPID SCRAMBLASE"/>
    <property type="match status" value="1"/>
</dbReference>
<dbReference type="GO" id="GO:0017128">
    <property type="term" value="F:phospholipid scramblase activity"/>
    <property type="evidence" value="ECO:0007669"/>
    <property type="project" value="InterPro"/>
</dbReference>
<dbReference type="AlphaFoldDB" id="A0A8S4N215"/>
<feature type="compositionally biased region" description="Low complexity" evidence="3">
    <location>
        <begin position="1"/>
        <end position="14"/>
    </location>
</feature>
<dbReference type="InterPro" id="IPR025659">
    <property type="entry name" value="Tubby-like_C"/>
</dbReference>
<comment type="cofactor">
    <cofactor evidence="2">
        <name>Ca(2+)</name>
        <dbReference type="ChEBI" id="CHEBI:29108"/>
    </cofactor>
</comment>
<feature type="compositionally biased region" description="Low complexity" evidence="3">
    <location>
        <begin position="24"/>
        <end position="35"/>
    </location>
</feature>
<accession>A0A8S4N215</accession>
<evidence type="ECO:0000256" key="1">
    <source>
        <dbReference type="ARBA" id="ARBA00005350"/>
    </source>
</evidence>
<dbReference type="OrthoDB" id="191150at2759"/>
<sequence>MAAVQMQPTQGQPGQHPPPPPQAPQGQALPGQAPPVQFMEKPNVVGCPPGLEYLTQIDQILIHQQLELLEVVTGFETKNRYAIKNSMGQQVYFAQEESDCCMRQCCGPQRGFTMHITDNLGQEVIRIQREFKFCAGCCWCANCNCCAMEIVIESPPGQVVGSMKQSCSSWVPKYDIMDANEQVIFNVTGPCCVCDGPCCTADQEFLVTSPSTGSEVGKISKQYAGFAKEMFTSVANFGVSFPMDLDVRMKAVMIGATFLIDFMFFENKNNS</sequence>